<name>A0A1T5K429_9GAMM</name>
<dbReference type="GO" id="GO:0009098">
    <property type="term" value="P:L-leucine biosynthetic process"/>
    <property type="evidence" value="ECO:0007669"/>
    <property type="project" value="UniProtKB-UniRule"/>
</dbReference>
<accession>A0A1T5K429</accession>
<feature type="binding site" evidence="14">
    <location>
        <position position="247"/>
    </location>
    <ligand>
        <name>Mg(2+)</name>
        <dbReference type="ChEBI" id="CHEBI:18420"/>
    </ligand>
</feature>
<dbReference type="AlphaFoldDB" id="A0A1T5K429"/>
<feature type="binding site" evidence="14">
    <location>
        <begin position="277"/>
        <end position="289"/>
    </location>
    <ligand>
        <name>NAD(+)</name>
        <dbReference type="ChEBI" id="CHEBI:57540"/>
    </ligand>
</feature>
<dbReference type="GO" id="GO:0000287">
    <property type="term" value="F:magnesium ion binding"/>
    <property type="evidence" value="ECO:0007669"/>
    <property type="project" value="InterPro"/>
</dbReference>
<organism evidence="17 18">
    <name type="scientific">Pseudoxanthomonas indica</name>
    <dbReference type="NCBI Taxonomy" id="428993"/>
    <lineage>
        <taxon>Bacteria</taxon>
        <taxon>Pseudomonadati</taxon>
        <taxon>Pseudomonadota</taxon>
        <taxon>Gammaproteobacteria</taxon>
        <taxon>Lysobacterales</taxon>
        <taxon>Lysobacteraceae</taxon>
        <taxon>Pseudoxanthomonas</taxon>
    </lineage>
</organism>
<feature type="binding site" evidence="14">
    <location>
        <position position="219"/>
    </location>
    <ligand>
        <name>Mg(2+)</name>
        <dbReference type="ChEBI" id="CHEBI:18420"/>
    </ligand>
</feature>
<evidence type="ECO:0000256" key="7">
    <source>
        <dbReference type="ARBA" id="ARBA00022605"/>
    </source>
</evidence>
<feature type="site" description="Important for catalysis" evidence="14">
    <location>
        <position position="186"/>
    </location>
</feature>
<evidence type="ECO:0000256" key="6">
    <source>
        <dbReference type="ARBA" id="ARBA00022430"/>
    </source>
</evidence>
<keyword evidence="11 14" id="KW-0520">NAD</keyword>
<dbReference type="SMART" id="SM01329">
    <property type="entry name" value="Iso_dh"/>
    <property type="match status" value="1"/>
</dbReference>
<evidence type="ECO:0000256" key="2">
    <source>
        <dbReference type="ARBA" id="ARBA00001936"/>
    </source>
</evidence>
<evidence type="ECO:0000256" key="1">
    <source>
        <dbReference type="ARBA" id="ARBA00000624"/>
    </source>
</evidence>
<comment type="cofactor">
    <cofactor evidence="14 15">
        <name>Mg(2+)</name>
        <dbReference type="ChEBI" id="CHEBI:18420"/>
    </cofactor>
    <cofactor evidence="14 15">
        <name>Mn(2+)</name>
        <dbReference type="ChEBI" id="CHEBI:29035"/>
    </cofactor>
    <text evidence="14 15">Binds 1 Mg(2+) or Mn(2+) ion per subunit.</text>
</comment>
<evidence type="ECO:0000256" key="4">
    <source>
        <dbReference type="ARBA" id="ARBA00008319"/>
    </source>
</evidence>
<comment type="cofactor">
    <cofactor evidence="2">
        <name>Mn(2+)</name>
        <dbReference type="ChEBI" id="CHEBI:29035"/>
    </cofactor>
</comment>
<dbReference type="Pfam" id="PF00180">
    <property type="entry name" value="Iso_dh"/>
    <property type="match status" value="1"/>
</dbReference>
<feature type="binding site" evidence="14">
    <location>
        <begin position="76"/>
        <end position="89"/>
    </location>
    <ligand>
        <name>NAD(+)</name>
        <dbReference type="ChEBI" id="CHEBI:57540"/>
    </ligand>
</feature>
<evidence type="ECO:0000256" key="8">
    <source>
        <dbReference type="ARBA" id="ARBA00022723"/>
    </source>
</evidence>
<keyword evidence="12 14" id="KW-0464">Manganese</keyword>
<keyword evidence="6 14" id="KW-0432">Leucine biosynthesis</keyword>
<dbReference type="SUPFAM" id="SSF53659">
    <property type="entry name" value="Isocitrate/Isopropylmalate dehydrogenase-like"/>
    <property type="match status" value="1"/>
</dbReference>
<comment type="subunit">
    <text evidence="5 14 15">Homodimer.</text>
</comment>
<comment type="subcellular location">
    <subcellularLocation>
        <location evidence="14">Cytoplasm</location>
    </subcellularLocation>
</comment>
<keyword evidence="8 14" id="KW-0479">Metal-binding</keyword>
<evidence type="ECO:0000256" key="15">
    <source>
        <dbReference type="RuleBase" id="RU004445"/>
    </source>
</evidence>
<feature type="binding site" evidence="14">
    <location>
        <position position="96"/>
    </location>
    <ligand>
        <name>substrate</name>
    </ligand>
</feature>
<evidence type="ECO:0000256" key="9">
    <source>
        <dbReference type="ARBA" id="ARBA00022842"/>
    </source>
</evidence>
<evidence type="ECO:0000256" key="11">
    <source>
        <dbReference type="ARBA" id="ARBA00023027"/>
    </source>
</evidence>
<keyword evidence="13 14" id="KW-0100">Branched-chain amino acid biosynthesis</keyword>
<reference evidence="17 18" key="1">
    <citation type="submission" date="2017-02" db="EMBL/GenBank/DDBJ databases">
        <authorList>
            <person name="Peterson S.W."/>
        </authorList>
    </citation>
    <scope>NUCLEOTIDE SEQUENCE [LARGE SCALE GENOMIC DNA]</scope>
    <source>
        <strain evidence="17 18">P15</strain>
    </source>
</reference>
<evidence type="ECO:0000256" key="12">
    <source>
        <dbReference type="ARBA" id="ARBA00023211"/>
    </source>
</evidence>
<comment type="pathway">
    <text evidence="3 14 15">Amino-acid biosynthesis; L-leucine biosynthesis; L-leucine from 3-methyl-2-oxobutanoate: step 3/4.</text>
</comment>
<comment type="catalytic activity">
    <reaction evidence="1 14 15">
        <text>(2R,3S)-3-isopropylmalate + NAD(+) = 4-methyl-2-oxopentanoate + CO2 + NADH</text>
        <dbReference type="Rhea" id="RHEA:32271"/>
        <dbReference type="ChEBI" id="CHEBI:16526"/>
        <dbReference type="ChEBI" id="CHEBI:17865"/>
        <dbReference type="ChEBI" id="CHEBI:35121"/>
        <dbReference type="ChEBI" id="CHEBI:57540"/>
        <dbReference type="ChEBI" id="CHEBI:57945"/>
        <dbReference type="EC" id="1.1.1.85"/>
    </reaction>
</comment>
<dbReference type="GO" id="GO:0051287">
    <property type="term" value="F:NAD binding"/>
    <property type="evidence" value="ECO:0007669"/>
    <property type="project" value="InterPro"/>
</dbReference>
<dbReference type="NCBIfam" id="TIGR00169">
    <property type="entry name" value="leuB"/>
    <property type="match status" value="1"/>
</dbReference>
<dbReference type="PANTHER" id="PTHR42979:SF1">
    <property type="entry name" value="3-ISOPROPYLMALATE DEHYDROGENASE"/>
    <property type="match status" value="1"/>
</dbReference>
<comment type="similarity">
    <text evidence="4 14">Belongs to the isocitrate and isopropylmalate dehydrogenases family. LeuB type 1 subfamily.</text>
</comment>
<feature type="domain" description="Isopropylmalate dehydrogenase-like" evidence="16">
    <location>
        <begin position="4"/>
        <end position="347"/>
    </location>
</feature>
<evidence type="ECO:0000256" key="14">
    <source>
        <dbReference type="HAMAP-Rule" id="MF_01033"/>
    </source>
</evidence>
<dbReference type="STRING" id="428993.SAMN06296058_1337"/>
<feature type="binding site" evidence="14">
    <location>
        <position position="106"/>
    </location>
    <ligand>
        <name>substrate</name>
    </ligand>
</feature>
<dbReference type="FunFam" id="3.40.718.10:FF:000006">
    <property type="entry name" value="3-isopropylmalate dehydrogenase"/>
    <property type="match status" value="1"/>
</dbReference>
<feature type="binding site" evidence="14">
    <location>
        <position position="134"/>
    </location>
    <ligand>
        <name>substrate</name>
    </ligand>
</feature>
<dbReference type="Proteomes" id="UP000190341">
    <property type="component" value="Unassembled WGS sequence"/>
</dbReference>
<dbReference type="GO" id="GO:0003862">
    <property type="term" value="F:3-isopropylmalate dehydrogenase activity"/>
    <property type="evidence" value="ECO:0007669"/>
    <property type="project" value="UniProtKB-UniRule"/>
</dbReference>
<dbReference type="Gene3D" id="3.40.718.10">
    <property type="entry name" value="Isopropylmalate Dehydrogenase"/>
    <property type="match status" value="1"/>
</dbReference>
<dbReference type="UniPathway" id="UPA00048">
    <property type="reaction ID" value="UER00072"/>
</dbReference>
<evidence type="ECO:0000259" key="16">
    <source>
        <dbReference type="SMART" id="SM01329"/>
    </source>
</evidence>
<dbReference type="RefSeq" id="WP_079723648.1">
    <property type="nucleotide sequence ID" value="NZ_BMCL01000002.1"/>
</dbReference>
<dbReference type="EC" id="1.1.1.85" evidence="14"/>
<feature type="binding site" evidence="14">
    <location>
        <position position="219"/>
    </location>
    <ligand>
        <name>substrate</name>
    </ligand>
</feature>
<dbReference type="EMBL" id="FUZV01000001">
    <property type="protein sequence ID" value="SKC58285.1"/>
    <property type="molecule type" value="Genomic_DNA"/>
</dbReference>
<keyword evidence="9 14" id="KW-0460">Magnesium</keyword>
<dbReference type="InterPro" id="IPR004429">
    <property type="entry name" value="Isopropylmalate_DH"/>
</dbReference>
<dbReference type="OrthoDB" id="9806254at2"/>
<comment type="function">
    <text evidence="14 15">Catalyzes the oxidation of 3-carboxy-2-hydroxy-4-methylpentanoate (3-isopropylmalate) to 3-carboxy-4-methyl-2-oxopentanoate. The product decarboxylates to 4-methyl-2 oxopentanoate.</text>
</comment>
<evidence type="ECO:0000256" key="3">
    <source>
        <dbReference type="ARBA" id="ARBA00004762"/>
    </source>
</evidence>
<keyword evidence="18" id="KW-1185">Reference proteome</keyword>
<protein>
    <recommendedName>
        <fullName evidence="14">3-isopropylmalate dehydrogenase</fullName>
        <ecNumber evidence="14">1.1.1.85</ecNumber>
    </recommendedName>
    <alternativeName>
        <fullName evidence="14">3-IPM-DH</fullName>
    </alternativeName>
    <alternativeName>
        <fullName evidence="14">Beta-IPM dehydrogenase</fullName>
        <shortName evidence="14">IMDH</shortName>
    </alternativeName>
</protein>
<feature type="site" description="Important for catalysis" evidence="14">
    <location>
        <position position="141"/>
    </location>
</feature>
<gene>
    <name evidence="14" type="primary">leuB</name>
    <name evidence="17" type="ORF">SAMN06296058_1337</name>
</gene>
<dbReference type="HAMAP" id="MF_01033">
    <property type="entry name" value="LeuB_type1"/>
    <property type="match status" value="1"/>
</dbReference>
<keyword evidence="7 14" id="KW-0028">Amino-acid biosynthesis</keyword>
<evidence type="ECO:0000256" key="5">
    <source>
        <dbReference type="ARBA" id="ARBA00011738"/>
    </source>
</evidence>
<feature type="binding site" evidence="14">
    <location>
        <position position="243"/>
    </location>
    <ligand>
        <name>Mg(2+)</name>
        <dbReference type="ChEBI" id="CHEBI:18420"/>
    </ligand>
</feature>
<evidence type="ECO:0000313" key="17">
    <source>
        <dbReference type="EMBL" id="SKC58285.1"/>
    </source>
</evidence>
<sequence length="362" mass="38852">MHSEIAVLPGDGIGPEVTAAAIKVLRKVADRHGHDLVFNEYDIGGIAIDRHGEPLPAATLAGCQRADAVLLGAVGGPKWSDPNAKVRPEQGLLALRKGLGLFANLRPVRPHPAALNASPIKPHLLTGVDILVVRELTGGIYFGDKTRDADSASDLCRYTVEEIERVVRSSFRLARQRRGFVASVDKANVLETSRLWRDVTSRIAREEFPDVRLEHVLVDSMAMHLLSKPREFDVIVTENMFGDILTDEASMLAGSLGLLPSASLGDGKRGLYEPIHGSAPDIAGKGIANPYATILSCAMLLRHSLGWEDEAACIERAVDAALNAQAFTNDLAPGGRGISTTAAAEAVIAQLEEHCYVADLRD</sequence>
<evidence type="ECO:0000313" key="18">
    <source>
        <dbReference type="Proteomes" id="UP000190341"/>
    </source>
</evidence>
<dbReference type="InterPro" id="IPR019818">
    <property type="entry name" value="IsoCit/isopropylmalate_DH_CS"/>
</dbReference>
<evidence type="ECO:0000256" key="10">
    <source>
        <dbReference type="ARBA" id="ARBA00023002"/>
    </source>
</evidence>
<proteinExistence type="inferred from homology"/>
<dbReference type="PANTHER" id="PTHR42979">
    <property type="entry name" value="3-ISOPROPYLMALATE DEHYDROGENASE"/>
    <property type="match status" value="1"/>
</dbReference>
<evidence type="ECO:0000256" key="13">
    <source>
        <dbReference type="ARBA" id="ARBA00023304"/>
    </source>
</evidence>
<dbReference type="PROSITE" id="PS00470">
    <property type="entry name" value="IDH_IMDH"/>
    <property type="match status" value="1"/>
</dbReference>
<keyword evidence="10 14" id="KW-0560">Oxidoreductase</keyword>
<keyword evidence="14" id="KW-0963">Cytoplasm</keyword>
<dbReference type="GO" id="GO:0005829">
    <property type="term" value="C:cytosol"/>
    <property type="evidence" value="ECO:0007669"/>
    <property type="project" value="TreeGrafter"/>
</dbReference>
<dbReference type="InterPro" id="IPR024084">
    <property type="entry name" value="IsoPropMal-DH-like_dom"/>
</dbReference>